<organism evidence="2 3">
    <name type="scientific">Methanosarcina thermophila</name>
    <dbReference type="NCBI Taxonomy" id="2210"/>
    <lineage>
        <taxon>Archaea</taxon>
        <taxon>Methanobacteriati</taxon>
        <taxon>Methanobacteriota</taxon>
        <taxon>Stenosarchaea group</taxon>
        <taxon>Methanomicrobia</taxon>
        <taxon>Methanosarcinales</taxon>
        <taxon>Methanosarcinaceae</taxon>
        <taxon>Methanosarcina</taxon>
    </lineage>
</organism>
<dbReference type="AlphaFoldDB" id="A0A3G9CVZ3"/>
<accession>A0A3G9CVZ3</accession>
<feature type="compositionally biased region" description="Basic and acidic residues" evidence="1">
    <location>
        <begin position="50"/>
        <end position="62"/>
    </location>
</feature>
<dbReference type="GO" id="GO:0016829">
    <property type="term" value="F:lyase activity"/>
    <property type="evidence" value="ECO:0007669"/>
    <property type="project" value="UniProtKB-KW"/>
</dbReference>
<reference evidence="2 3" key="1">
    <citation type="submission" date="2016-09" db="EMBL/GenBank/DDBJ databases">
        <title>Complete Genome Sequence of Methanosarcina thermophila MT-1.</title>
        <authorList>
            <person name="Kouzuma A."/>
        </authorList>
    </citation>
    <scope>NUCLEOTIDE SEQUENCE [LARGE SCALE GENOMIC DNA]</scope>
    <source>
        <strain evidence="2 3">MT-1</strain>
    </source>
</reference>
<keyword evidence="2" id="KW-0456">Lyase</keyword>
<feature type="compositionally biased region" description="Polar residues" evidence="1">
    <location>
        <begin position="37"/>
        <end position="49"/>
    </location>
</feature>
<proteinExistence type="predicted"/>
<evidence type="ECO:0000256" key="1">
    <source>
        <dbReference type="SAM" id="MobiDB-lite"/>
    </source>
</evidence>
<evidence type="ECO:0000313" key="3">
    <source>
        <dbReference type="Proteomes" id="UP000265557"/>
    </source>
</evidence>
<dbReference type="EMBL" id="AP017646">
    <property type="protein sequence ID" value="BAW30216.1"/>
    <property type="molecule type" value="Genomic_DNA"/>
</dbReference>
<sequence length="62" mass="7008">MTEKQSLRSRVKHWNIFSPAKTENESEAKAGKKFVPESQTCDETGQEAQTEGKPEPEADEKQ</sequence>
<dbReference type="Proteomes" id="UP000265557">
    <property type="component" value="Chromosome"/>
</dbReference>
<name>A0A3G9CVZ3_METTE</name>
<gene>
    <name evidence="2" type="ORF">MESMT1_2286</name>
</gene>
<feature type="region of interest" description="Disordered" evidence="1">
    <location>
        <begin position="18"/>
        <end position="62"/>
    </location>
</feature>
<protein>
    <submittedName>
        <fullName evidence="2">Aminodeoxychorismate lyase family protein</fullName>
    </submittedName>
</protein>
<evidence type="ECO:0000313" key="2">
    <source>
        <dbReference type="EMBL" id="BAW30216.1"/>
    </source>
</evidence>